<gene>
    <name evidence="1" type="ORF">F511_47749</name>
</gene>
<sequence length="65" mass="7036">MAARFQRLRCATVCAPCALAIERRSPPVRDHRARRARSCARCGGAPPHAAAAGDGFKISNFRSEI</sequence>
<dbReference type="AlphaFoldDB" id="A0A2Z6ZQD6"/>
<accession>A0A2Z6ZQD6</accession>
<protein>
    <submittedName>
        <fullName evidence="1">Uncharacterized protein</fullName>
    </submittedName>
</protein>
<organism evidence="1 2">
    <name type="scientific">Dorcoceras hygrometricum</name>
    <dbReference type="NCBI Taxonomy" id="472368"/>
    <lineage>
        <taxon>Eukaryota</taxon>
        <taxon>Viridiplantae</taxon>
        <taxon>Streptophyta</taxon>
        <taxon>Embryophyta</taxon>
        <taxon>Tracheophyta</taxon>
        <taxon>Spermatophyta</taxon>
        <taxon>Magnoliopsida</taxon>
        <taxon>eudicotyledons</taxon>
        <taxon>Gunneridae</taxon>
        <taxon>Pentapetalae</taxon>
        <taxon>asterids</taxon>
        <taxon>lamiids</taxon>
        <taxon>Lamiales</taxon>
        <taxon>Gesneriaceae</taxon>
        <taxon>Didymocarpoideae</taxon>
        <taxon>Trichosporeae</taxon>
        <taxon>Loxocarpinae</taxon>
        <taxon>Dorcoceras</taxon>
    </lineage>
</organism>
<name>A0A2Z6ZQD6_9LAMI</name>
<dbReference type="Proteomes" id="UP000250235">
    <property type="component" value="Unassembled WGS sequence"/>
</dbReference>
<reference evidence="1 2" key="1">
    <citation type="journal article" date="2015" name="Proc. Natl. Acad. Sci. U.S.A.">
        <title>The resurrection genome of Boea hygrometrica: A blueprint for survival of dehydration.</title>
        <authorList>
            <person name="Xiao L."/>
            <person name="Yang G."/>
            <person name="Zhang L."/>
            <person name="Yang X."/>
            <person name="Zhao S."/>
            <person name="Ji Z."/>
            <person name="Zhou Q."/>
            <person name="Hu M."/>
            <person name="Wang Y."/>
            <person name="Chen M."/>
            <person name="Xu Y."/>
            <person name="Jin H."/>
            <person name="Xiao X."/>
            <person name="Hu G."/>
            <person name="Bao F."/>
            <person name="Hu Y."/>
            <person name="Wan P."/>
            <person name="Li L."/>
            <person name="Deng X."/>
            <person name="Kuang T."/>
            <person name="Xiang C."/>
            <person name="Zhu J.K."/>
            <person name="Oliver M.J."/>
            <person name="He Y."/>
        </authorList>
    </citation>
    <scope>NUCLEOTIDE SEQUENCE [LARGE SCALE GENOMIC DNA]</scope>
    <source>
        <strain evidence="2">cv. XS01</strain>
    </source>
</reference>
<evidence type="ECO:0000313" key="1">
    <source>
        <dbReference type="EMBL" id="KZT75226.1"/>
    </source>
</evidence>
<proteinExistence type="predicted"/>
<evidence type="ECO:0000313" key="2">
    <source>
        <dbReference type="Proteomes" id="UP000250235"/>
    </source>
</evidence>
<dbReference type="EMBL" id="KV333261">
    <property type="protein sequence ID" value="KZT75226.1"/>
    <property type="molecule type" value="Genomic_DNA"/>
</dbReference>
<keyword evidence="2" id="KW-1185">Reference proteome</keyword>